<dbReference type="GO" id="GO:0005524">
    <property type="term" value="F:ATP binding"/>
    <property type="evidence" value="ECO:0007669"/>
    <property type="project" value="UniProtKB-KW"/>
</dbReference>
<dbReference type="Pfam" id="PF00512">
    <property type="entry name" value="HisKA"/>
    <property type="match status" value="1"/>
</dbReference>
<dbReference type="Pfam" id="PF02518">
    <property type="entry name" value="HATPase_c"/>
    <property type="match status" value="1"/>
</dbReference>
<dbReference type="GO" id="GO:0005886">
    <property type="term" value="C:plasma membrane"/>
    <property type="evidence" value="ECO:0007669"/>
    <property type="project" value="UniProtKB-SubCell"/>
</dbReference>
<protein>
    <recommendedName>
        <fullName evidence="3">histidine kinase</fullName>
        <ecNumber evidence="3">2.7.13.3</ecNumber>
    </recommendedName>
</protein>
<feature type="compositionally biased region" description="Basic and acidic residues" evidence="16">
    <location>
        <begin position="1"/>
        <end position="14"/>
    </location>
</feature>
<evidence type="ECO:0000313" key="23">
    <source>
        <dbReference type="Proteomes" id="UP000306918"/>
    </source>
</evidence>
<feature type="domain" description="Response regulatory" evidence="18">
    <location>
        <begin position="548"/>
        <end position="666"/>
    </location>
</feature>
<dbReference type="SMART" id="SM00091">
    <property type="entry name" value="PAS"/>
    <property type="match status" value="2"/>
</dbReference>
<name>A0A4S8HNR9_9BACT</name>
<dbReference type="InterPro" id="IPR011006">
    <property type="entry name" value="CheY-like_superfamily"/>
</dbReference>
<evidence type="ECO:0000259" key="21">
    <source>
        <dbReference type="PROSITE" id="PS50894"/>
    </source>
</evidence>
<dbReference type="SMART" id="SM00086">
    <property type="entry name" value="PAC"/>
    <property type="match status" value="2"/>
</dbReference>
<keyword evidence="5 15" id="KW-0597">Phosphoprotein</keyword>
<dbReference type="Gene3D" id="3.30.450.20">
    <property type="entry name" value="PAS domain"/>
    <property type="match status" value="2"/>
</dbReference>
<comment type="subcellular location">
    <subcellularLocation>
        <location evidence="2">Cell membrane</location>
        <topology evidence="2">Multi-pass membrane protein</topology>
    </subcellularLocation>
</comment>
<keyword evidence="6" id="KW-0808">Transferase</keyword>
<dbReference type="RefSeq" id="WP_136578702.1">
    <property type="nucleotide sequence ID" value="NZ_STFF01000005.1"/>
</dbReference>
<dbReference type="AlphaFoldDB" id="A0A4S8HNR9"/>
<evidence type="ECO:0000256" key="6">
    <source>
        <dbReference type="ARBA" id="ARBA00022679"/>
    </source>
</evidence>
<evidence type="ECO:0000256" key="2">
    <source>
        <dbReference type="ARBA" id="ARBA00004651"/>
    </source>
</evidence>
<dbReference type="InterPro" id="IPR003594">
    <property type="entry name" value="HATPase_dom"/>
</dbReference>
<keyword evidence="13" id="KW-0472">Membrane</keyword>
<dbReference type="Gene3D" id="1.20.120.160">
    <property type="entry name" value="HPT domain"/>
    <property type="match status" value="1"/>
</dbReference>
<dbReference type="CDD" id="cd17546">
    <property type="entry name" value="REC_hyHK_CKI1_RcsC-like"/>
    <property type="match status" value="1"/>
</dbReference>
<feature type="domain" description="PAS" evidence="19">
    <location>
        <begin position="162"/>
        <end position="233"/>
    </location>
</feature>
<evidence type="ECO:0000256" key="13">
    <source>
        <dbReference type="ARBA" id="ARBA00023136"/>
    </source>
</evidence>
<evidence type="ECO:0000256" key="8">
    <source>
        <dbReference type="ARBA" id="ARBA00022741"/>
    </source>
</evidence>
<dbReference type="PRINTS" id="PR00344">
    <property type="entry name" value="BCTRLSENSOR"/>
</dbReference>
<dbReference type="InterPro" id="IPR001610">
    <property type="entry name" value="PAC"/>
</dbReference>
<dbReference type="Gene3D" id="3.40.50.2300">
    <property type="match status" value="1"/>
</dbReference>
<dbReference type="PROSITE" id="PS50110">
    <property type="entry name" value="RESPONSE_REGULATORY"/>
    <property type="match status" value="1"/>
</dbReference>
<dbReference type="SMART" id="SM00387">
    <property type="entry name" value="HATPase_c"/>
    <property type="match status" value="1"/>
</dbReference>
<keyword evidence="12" id="KW-0902">Two-component regulatory system</keyword>
<accession>A0A4S8HNR9</accession>
<evidence type="ECO:0000259" key="19">
    <source>
        <dbReference type="PROSITE" id="PS50112"/>
    </source>
</evidence>
<dbReference type="InterPro" id="IPR008207">
    <property type="entry name" value="Sig_transdc_His_kin_Hpt_dom"/>
</dbReference>
<dbReference type="PANTHER" id="PTHR45339">
    <property type="entry name" value="HYBRID SIGNAL TRANSDUCTION HISTIDINE KINASE J"/>
    <property type="match status" value="1"/>
</dbReference>
<evidence type="ECO:0000256" key="12">
    <source>
        <dbReference type="ARBA" id="ARBA00023012"/>
    </source>
</evidence>
<dbReference type="InterPro" id="IPR036890">
    <property type="entry name" value="HATPase_C_sf"/>
</dbReference>
<dbReference type="OrthoDB" id="9811889at2"/>
<dbReference type="EMBL" id="STFF01000005">
    <property type="protein sequence ID" value="THU37028.1"/>
    <property type="molecule type" value="Genomic_DNA"/>
</dbReference>
<feature type="modified residue" description="4-aspartylphosphate" evidence="15">
    <location>
        <position position="597"/>
    </location>
</feature>
<dbReference type="InterPro" id="IPR013767">
    <property type="entry name" value="PAS_fold"/>
</dbReference>
<gene>
    <name evidence="22" type="ORF">FAM09_18915</name>
</gene>
<dbReference type="InterPro" id="IPR000014">
    <property type="entry name" value="PAS"/>
</dbReference>
<dbReference type="GO" id="GO:0006355">
    <property type="term" value="P:regulation of DNA-templated transcription"/>
    <property type="evidence" value="ECO:0007669"/>
    <property type="project" value="InterPro"/>
</dbReference>
<dbReference type="Gene3D" id="3.30.565.10">
    <property type="entry name" value="Histidine kinase-like ATPase, C-terminal domain"/>
    <property type="match status" value="1"/>
</dbReference>
<dbReference type="SMART" id="SM00388">
    <property type="entry name" value="HisKA"/>
    <property type="match status" value="1"/>
</dbReference>
<dbReference type="CDD" id="cd00130">
    <property type="entry name" value="PAS"/>
    <property type="match status" value="2"/>
</dbReference>
<dbReference type="Gene3D" id="1.10.287.130">
    <property type="match status" value="1"/>
</dbReference>
<keyword evidence="9" id="KW-0418">Kinase</keyword>
<evidence type="ECO:0000259" key="18">
    <source>
        <dbReference type="PROSITE" id="PS50110"/>
    </source>
</evidence>
<dbReference type="PROSITE" id="PS50109">
    <property type="entry name" value="HIS_KIN"/>
    <property type="match status" value="1"/>
</dbReference>
<evidence type="ECO:0000256" key="1">
    <source>
        <dbReference type="ARBA" id="ARBA00000085"/>
    </source>
</evidence>
<dbReference type="InterPro" id="IPR004358">
    <property type="entry name" value="Sig_transdc_His_kin-like_C"/>
</dbReference>
<dbReference type="PROSITE" id="PS50112">
    <property type="entry name" value="PAS"/>
    <property type="match status" value="1"/>
</dbReference>
<dbReference type="InterPro" id="IPR005467">
    <property type="entry name" value="His_kinase_dom"/>
</dbReference>
<keyword evidence="23" id="KW-1185">Reference proteome</keyword>
<comment type="catalytic activity">
    <reaction evidence="1">
        <text>ATP + protein L-histidine = ADP + protein N-phospho-L-histidine.</text>
        <dbReference type="EC" id="2.7.13.3"/>
    </reaction>
</comment>
<dbReference type="Proteomes" id="UP000306918">
    <property type="component" value="Unassembled WGS sequence"/>
</dbReference>
<dbReference type="NCBIfam" id="TIGR00229">
    <property type="entry name" value="sensory_box"/>
    <property type="match status" value="2"/>
</dbReference>
<keyword evidence="4" id="KW-1003">Cell membrane</keyword>
<feature type="region of interest" description="Disordered" evidence="16">
    <location>
        <begin position="1"/>
        <end position="28"/>
    </location>
</feature>
<dbReference type="CDD" id="cd00082">
    <property type="entry name" value="HisKA"/>
    <property type="match status" value="1"/>
</dbReference>
<dbReference type="SUPFAM" id="SSF55874">
    <property type="entry name" value="ATPase domain of HSP90 chaperone/DNA topoisomerase II/histidine kinase"/>
    <property type="match status" value="1"/>
</dbReference>
<dbReference type="PROSITE" id="PS50894">
    <property type="entry name" value="HPT"/>
    <property type="match status" value="1"/>
</dbReference>
<feature type="domain" description="Histidine kinase" evidence="17">
    <location>
        <begin position="304"/>
        <end position="525"/>
    </location>
</feature>
<keyword evidence="11" id="KW-1133">Transmembrane helix</keyword>
<dbReference type="FunFam" id="1.10.287.130:FF:000004">
    <property type="entry name" value="Ethylene receptor 1"/>
    <property type="match status" value="1"/>
</dbReference>
<dbReference type="FunFam" id="3.30.565.10:FF:000010">
    <property type="entry name" value="Sensor histidine kinase RcsC"/>
    <property type="match status" value="1"/>
</dbReference>
<dbReference type="SUPFAM" id="SSF55785">
    <property type="entry name" value="PYP-like sensor domain (PAS domain)"/>
    <property type="match status" value="2"/>
</dbReference>
<evidence type="ECO:0000256" key="4">
    <source>
        <dbReference type="ARBA" id="ARBA00022475"/>
    </source>
</evidence>
<evidence type="ECO:0000256" key="14">
    <source>
        <dbReference type="PROSITE-ProRule" id="PRU00110"/>
    </source>
</evidence>
<dbReference type="SUPFAM" id="SSF52172">
    <property type="entry name" value="CheY-like"/>
    <property type="match status" value="1"/>
</dbReference>
<dbReference type="PANTHER" id="PTHR45339:SF1">
    <property type="entry name" value="HYBRID SIGNAL TRANSDUCTION HISTIDINE KINASE J"/>
    <property type="match status" value="1"/>
</dbReference>
<evidence type="ECO:0000256" key="16">
    <source>
        <dbReference type="SAM" id="MobiDB-lite"/>
    </source>
</evidence>
<dbReference type="PROSITE" id="PS50113">
    <property type="entry name" value="PAC"/>
    <property type="match status" value="1"/>
</dbReference>
<evidence type="ECO:0000256" key="3">
    <source>
        <dbReference type="ARBA" id="ARBA00012438"/>
    </source>
</evidence>
<dbReference type="Pfam" id="PF00989">
    <property type="entry name" value="PAS"/>
    <property type="match status" value="1"/>
</dbReference>
<evidence type="ECO:0000256" key="9">
    <source>
        <dbReference type="ARBA" id="ARBA00022777"/>
    </source>
</evidence>
<reference evidence="22 23" key="1">
    <citation type="submission" date="2019-04" db="EMBL/GenBank/DDBJ databases">
        <title>Niastella caeni sp. nov., isolated from activated sludge.</title>
        <authorList>
            <person name="Sheng M."/>
        </authorList>
    </citation>
    <scope>NUCLEOTIDE SEQUENCE [LARGE SCALE GENOMIC DNA]</scope>
    <source>
        <strain evidence="22 23">HX-2-15</strain>
    </source>
</reference>
<dbReference type="SUPFAM" id="SSF47226">
    <property type="entry name" value="Histidine-containing phosphotransfer domain, HPT domain"/>
    <property type="match status" value="1"/>
</dbReference>
<keyword evidence="7" id="KW-0812">Transmembrane</keyword>
<evidence type="ECO:0000256" key="5">
    <source>
        <dbReference type="ARBA" id="ARBA00022553"/>
    </source>
</evidence>
<sequence length="802" mass="89837">MKPLKKIQEAEKDVPPIPGGAGESKSPALTTPASFYEEVLMNIPADIAVYNINGEFLFINAAVIKEASTREWLIGKTIEEYCRIRQKPPELAIRRKEMIDEAVQTKQMQKWEERFEFPDGQVKYHIRHIQPVLDAQENVKFCIAYSIDISDQKRAEEYIQLSEKKYRDLFNYSQAWICTHDLNGRLLSVNPAASLALDYTAGEMVGKPMMEFIPEEDKPLFEMNYLQPILRQGKSEGVFRIQGKTGVVKYLLYQNYKMDVPGVEPYVIGFAQDISDRIKAERELKQAKKITEEAARAKEVFLANMSHEIRTPMNGVLGIAGLLAKTRLDEQQRNYLQLIQESANNLLLLVNDVLDLEKILLGKLQFEHVVFSLADRIDLCLQSFIYKAEEKGIGLVHENSLGDNLVVLGDPYRLSQVMNNLISNAIKFTETGVVTIETRIIQKSGNEARIAFTVRDTGIGISESQLGLIFEPFMQAHVAISRTHGGTGLGLSICRELITMMGGVLKVESEAGKGSSFSFELPFAISSSKLNQSTVAQDLNYQSLGSRYVLVAEDVELNQYLVRHIMESWGFTVDIVNNGREAVDKIQQNNYDLVLMDIQMPEMDGIEATRAIRQLSDPVKAGIPIVALTANALKGDSEKYLAAGMNDFLPKPFNEQRLFIVISNNLKTGARAPEAKLMNGSNTSVTGIEEKLYDLSMVQTISGGDTSFVKRMVQLFIDTVPPSMADLQKETAQQNWLNVSKLAHKLKATIDSMGITKIKDVVRTIEMNGKKSEELDKIPGLVQEVIGVLEACMGQLKRDFEL</sequence>
<evidence type="ECO:0000256" key="7">
    <source>
        <dbReference type="ARBA" id="ARBA00022692"/>
    </source>
</evidence>
<evidence type="ECO:0000256" key="11">
    <source>
        <dbReference type="ARBA" id="ARBA00022989"/>
    </source>
</evidence>
<dbReference type="InterPro" id="IPR001789">
    <property type="entry name" value="Sig_transdc_resp-reg_receiver"/>
</dbReference>
<feature type="domain" description="HPt" evidence="21">
    <location>
        <begin position="705"/>
        <end position="802"/>
    </location>
</feature>
<dbReference type="InterPro" id="IPR000700">
    <property type="entry name" value="PAS-assoc_C"/>
</dbReference>
<feature type="modified residue" description="Phosphohistidine" evidence="14">
    <location>
        <position position="744"/>
    </location>
</feature>
<dbReference type="Pfam" id="PF01627">
    <property type="entry name" value="Hpt"/>
    <property type="match status" value="1"/>
</dbReference>
<dbReference type="CDD" id="cd16922">
    <property type="entry name" value="HATPase_EvgS-ArcB-TorS-like"/>
    <property type="match status" value="1"/>
</dbReference>
<evidence type="ECO:0000256" key="10">
    <source>
        <dbReference type="ARBA" id="ARBA00022840"/>
    </source>
</evidence>
<comment type="caution">
    <text evidence="22">The sequence shown here is derived from an EMBL/GenBank/DDBJ whole genome shotgun (WGS) entry which is preliminary data.</text>
</comment>
<dbReference type="InterPro" id="IPR036641">
    <property type="entry name" value="HPT_dom_sf"/>
</dbReference>
<keyword evidence="10" id="KW-0067">ATP-binding</keyword>
<dbReference type="SMART" id="SM00448">
    <property type="entry name" value="REC"/>
    <property type="match status" value="1"/>
</dbReference>
<evidence type="ECO:0000256" key="15">
    <source>
        <dbReference type="PROSITE-ProRule" id="PRU00169"/>
    </source>
</evidence>
<dbReference type="InterPro" id="IPR035965">
    <property type="entry name" value="PAS-like_dom_sf"/>
</dbReference>
<evidence type="ECO:0000259" key="20">
    <source>
        <dbReference type="PROSITE" id="PS50113"/>
    </source>
</evidence>
<organism evidence="22 23">
    <name type="scientific">Niastella caeni</name>
    <dbReference type="NCBI Taxonomy" id="2569763"/>
    <lineage>
        <taxon>Bacteria</taxon>
        <taxon>Pseudomonadati</taxon>
        <taxon>Bacteroidota</taxon>
        <taxon>Chitinophagia</taxon>
        <taxon>Chitinophagales</taxon>
        <taxon>Chitinophagaceae</taxon>
        <taxon>Niastella</taxon>
    </lineage>
</organism>
<dbReference type="EC" id="2.7.13.3" evidence="3"/>
<dbReference type="Pfam" id="PF00072">
    <property type="entry name" value="Response_reg"/>
    <property type="match status" value="1"/>
</dbReference>
<dbReference type="Pfam" id="PF13426">
    <property type="entry name" value="PAS_9"/>
    <property type="match status" value="1"/>
</dbReference>
<keyword evidence="8" id="KW-0547">Nucleotide-binding</keyword>
<evidence type="ECO:0000313" key="22">
    <source>
        <dbReference type="EMBL" id="THU37028.1"/>
    </source>
</evidence>
<feature type="domain" description="PAC" evidence="20">
    <location>
        <begin position="109"/>
        <end position="161"/>
    </location>
</feature>
<dbReference type="SUPFAM" id="SSF47384">
    <property type="entry name" value="Homodimeric domain of signal transducing histidine kinase"/>
    <property type="match status" value="1"/>
</dbReference>
<evidence type="ECO:0000259" key="17">
    <source>
        <dbReference type="PROSITE" id="PS50109"/>
    </source>
</evidence>
<dbReference type="InterPro" id="IPR003661">
    <property type="entry name" value="HisK_dim/P_dom"/>
</dbReference>
<proteinExistence type="predicted"/>
<dbReference type="GO" id="GO:0000155">
    <property type="term" value="F:phosphorelay sensor kinase activity"/>
    <property type="evidence" value="ECO:0007669"/>
    <property type="project" value="InterPro"/>
</dbReference>
<dbReference type="InterPro" id="IPR036097">
    <property type="entry name" value="HisK_dim/P_sf"/>
</dbReference>